<keyword evidence="3" id="KW-1185">Reference proteome</keyword>
<organism evidence="2 3">
    <name type="scientific">Nonomuraea solani</name>
    <dbReference type="NCBI Taxonomy" id="1144553"/>
    <lineage>
        <taxon>Bacteria</taxon>
        <taxon>Bacillati</taxon>
        <taxon>Actinomycetota</taxon>
        <taxon>Actinomycetes</taxon>
        <taxon>Streptosporangiales</taxon>
        <taxon>Streptosporangiaceae</taxon>
        <taxon>Nonomuraea</taxon>
    </lineage>
</organism>
<dbReference type="Proteomes" id="UP000236732">
    <property type="component" value="Unassembled WGS sequence"/>
</dbReference>
<feature type="region of interest" description="Disordered" evidence="1">
    <location>
        <begin position="209"/>
        <end position="235"/>
    </location>
</feature>
<sequence>MPFISLLDLLERQWAAQLRQVSLVSEADVPGEMSTAAAEALGHVYGHEEVAVRWPACVAISLTHMAAAGEAFWPRWRVATRRRGNTAGWGKAFLAALEVFGLPREATATQSIMLHAGRPVPEPPRRLLDPFGGGISGPEGEDLLVFAEDGRELTGDLPPGPVWVAHRRDGVLTSDGPLRTIAEGLLPFGWEHWRLALVSLEGGNWLAAASSGADGRRRPVRGKAGPRLVPGEAIGGVSAPDGSAVMAAPPALWLPRGDWRVTVEQAGGTAQRADPADPWALLPRPLLGTFTVTVSGAGGRPQRHTVTIVEGLRVRYDPPVRLFEGDGLAPADVSFHTGPGLTATPQALTFTAAQTTRPLTCVAFGRLLTLTVRPPHMRVRVDRQWHTAPPRLTTEHRWLRLDVPGLANPYIAVIAGAGVVQELTAHARGDYPLVRLRDTVRTHGDITLRVGNITLATMSPPLRGTPDPWLCND</sequence>
<dbReference type="OrthoDB" id="3886596at2"/>
<name>A0A1H6F3U9_9ACTN</name>
<gene>
    <name evidence="2" type="ORF">SAMN05444920_14415</name>
</gene>
<dbReference type="RefSeq" id="WP_103964737.1">
    <property type="nucleotide sequence ID" value="NZ_FNVT01000044.1"/>
</dbReference>
<evidence type="ECO:0000256" key="1">
    <source>
        <dbReference type="SAM" id="MobiDB-lite"/>
    </source>
</evidence>
<reference evidence="2 3" key="1">
    <citation type="submission" date="2016-10" db="EMBL/GenBank/DDBJ databases">
        <authorList>
            <person name="de Groot N.N."/>
        </authorList>
    </citation>
    <scope>NUCLEOTIDE SEQUENCE [LARGE SCALE GENOMIC DNA]</scope>
    <source>
        <strain evidence="2 3">CGMCC 4.7037</strain>
    </source>
</reference>
<protein>
    <submittedName>
        <fullName evidence="2">Uncharacterized protein</fullName>
    </submittedName>
</protein>
<evidence type="ECO:0000313" key="2">
    <source>
        <dbReference type="EMBL" id="SEH03796.1"/>
    </source>
</evidence>
<dbReference type="EMBL" id="FNVT01000044">
    <property type="protein sequence ID" value="SEH03796.1"/>
    <property type="molecule type" value="Genomic_DNA"/>
</dbReference>
<evidence type="ECO:0000313" key="3">
    <source>
        <dbReference type="Proteomes" id="UP000236732"/>
    </source>
</evidence>
<accession>A0A1H6F3U9</accession>
<dbReference type="AlphaFoldDB" id="A0A1H6F3U9"/>
<proteinExistence type="predicted"/>